<dbReference type="EMBL" id="JBDZDV010000001">
    <property type="protein sequence ID" value="MET3110287.1"/>
    <property type="molecule type" value="Genomic_DNA"/>
</dbReference>
<comment type="caution">
    <text evidence="3">The sequence shown here is derived from an EMBL/GenBank/DDBJ whole genome shotgun (WGS) entry which is preliminary data.</text>
</comment>
<dbReference type="Gene3D" id="3.40.50.450">
    <property type="match status" value="1"/>
</dbReference>
<protein>
    <submittedName>
        <fullName evidence="3">DNA processing protein</fullName>
    </submittedName>
</protein>
<evidence type="ECO:0000313" key="4">
    <source>
        <dbReference type="Proteomes" id="UP001549019"/>
    </source>
</evidence>
<comment type="similarity">
    <text evidence="1">Belongs to the DprA/Smf family.</text>
</comment>
<dbReference type="RefSeq" id="WP_230820438.1">
    <property type="nucleotide sequence ID" value="NZ_JAJNCU010000001.1"/>
</dbReference>
<feature type="domain" description="Smf/DprA SLOG" evidence="2">
    <location>
        <begin position="59"/>
        <end position="264"/>
    </location>
</feature>
<dbReference type="InterPro" id="IPR057666">
    <property type="entry name" value="DrpA_SLOG"/>
</dbReference>
<proteinExistence type="inferred from homology"/>
<gene>
    <name evidence="3" type="ORF">ABHD89_000675</name>
</gene>
<dbReference type="SUPFAM" id="SSF102405">
    <property type="entry name" value="MCP/YpsA-like"/>
    <property type="match status" value="1"/>
</dbReference>
<keyword evidence="4" id="KW-1185">Reference proteome</keyword>
<dbReference type="NCBIfam" id="TIGR00732">
    <property type="entry name" value="dprA"/>
    <property type="match status" value="1"/>
</dbReference>
<dbReference type="Proteomes" id="UP001549019">
    <property type="component" value="Unassembled WGS sequence"/>
</dbReference>
<organism evidence="3 4">
    <name type="scientific">Salinicoccus halitifaciens</name>
    <dbReference type="NCBI Taxonomy" id="1073415"/>
    <lineage>
        <taxon>Bacteria</taxon>
        <taxon>Bacillati</taxon>
        <taxon>Bacillota</taxon>
        <taxon>Bacilli</taxon>
        <taxon>Bacillales</taxon>
        <taxon>Staphylococcaceae</taxon>
        <taxon>Salinicoccus</taxon>
    </lineage>
</organism>
<dbReference type="PANTHER" id="PTHR43022">
    <property type="entry name" value="PROTEIN SMF"/>
    <property type="match status" value="1"/>
</dbReference>
<evidence type="ECO:0000259" key="2">
    <source>
        <dbReference type="Pfam" id="PF02481"/>
    </source>
</evidence>
<accession>A0ABV2E788</accession>
<name>A0ABV2E788_9STAP</name>
<dbReference type="InterPro" id="IPR003488">
    <property type="entry name" value="DprA"/>
</dbReference>
<evidence type="ECO:0000256" key="1">
    <source>
        <dbReference type="ARBA" id="ARBA00006525"/>
    </source>
</evidence>
<sequence length="265" mass="29393">MELLTLSYAGVTVQEYHQLKHIRHGHGLPANLQQKLAAAKRLNSSAIKSHLASQGIIWIPIGDERYPRLLAEIHDPPYILYAKGDWQLMHKRALGIVGSRKASRYTQESLKAIIPELKNLSVISGLAYGADEAAHRLCLSHGIPTIGVLAFGHDMHYPKSTSGLRTEMEMHHLTISEYPPNTPPEKWRFIARNRIIAGLSEGVLVTEAEEQSGSLITLDMAMNENRNTYCLPGNITSGLSKGTNMRIQEGAEIVLSAEDILKDFQ</sequence>
<evidence type="ECO:0000313" key="3">
    <source>
        <dbReference type="EMBL" id="MET3110287.1"/>
    </source>
</evidence>
<dbReference type="PANTHER" id="PTHR43022:SF1">
    <property type="entry name" value="PROTEIN SMF"/>
    <property type="match status" value="1"/>
</dbReference>
<dbReference type="Pfam" id="PF02481">
    <property type="entry name" value="DNA_processg_A"/>
    <property type="match status" value="1"/>
</dbReference>
<reference evidence="3 4" key="1">
    <citation type="submission" date="2024-05" db="EMBL/GenBank/DDBJ databases">
        <title>Genomic Encyclopedia of Type Strains, Phase IV (KMG-IV): sequencing the most valuable type-strain genomes for metagenomic binning, comparative biology and taxonomic classification.</title>
        <authorList>
            <person name="Goeker M."/>
        </authorList>
    </citation>
    <scope>NUCLEOTIDE SEQUENCE [LARGE SCALE GENOMIC DNA]</scope>
    <source>
        <strain evidence="3 4">DSM 25286</strain>
    </source>
</reference>